<proteinExistence type="predicted"/>
<evidence type="ECO:0000313" key="1">
    <source>
        <dbReference type="EMBL" id="EKC32204.1"/>
    </source>
</evidence>
<sequence>MENHTRLANQNHRIVYFGFLHSRIVAILMYCSMFEESRAIVSQKLSGRSKKIQDEWKRLCEKRNVVPGQQFHLLLSGRELSPEALRRKVRRIATPKRVTPNLKQPSRSPATADDMRLLEAVQEFEVESGVLQSPEVEISKVRRKLLQESVSATTSASIEHDLEAPSTASRDTSDTLTVLAGWKKTLPDVDHKWISETFFRMGKRGPEFDFTKVSKLWYQPPQPSLSASILNKPDRYFAHRFFLWMPRHLFHMDLVCPQEECNGKLTNAGVHQKTRMVLDVDSFYNMAGEYLSCPKCSKKVISWSEGILRQLDNTSRNQFPCILTSKYACDLRVVRLLRQRTLGNSSSAVSKVIEEQHGEKYVTSLESYFSNCKSFQSSAHRGFFGIPHFQRPPPQPPVPRHRWFMKVYQLDVINRLDYIKASITSQFGAILKMDSTKKITNKLAGHGRKTAMWATNVGNEYGQILMSVLTEGEGASLRPMIEGIMSRYEKAAVDPPQVLYVDRDCCGPATVHKYFENWPNISIRLDIWHFMRRFPSGCTTDKHPLYSIFMGKLSQCVFKWDEDDLQLLTTAKREEMILQGVVNPSEKDVRRNLSSTELALHCKRVTRGTEETQTLISGLIQSLDGPKGCDTLGVPLFESERIAEVWRVQQQHVSCIQDPEGVHLYTQTGTLKKGGVSLPVYRCARGSTSLESFHLHMNRFIPGTLANDINFQVFLLDGLFRWNLDREAAAVRTDTRERCPRTYSGPLKNSVNKLSLEILGEPFFGDFRPPGMYTGELIGIEYLYSQTGKGFFNAIQPCGTRRVAKTLKGFGCFCFVEEKRIYRFLWNAIAAFRFGTS</sequence>
<name>K1QMA5_MAGGI</name>
<dbReference type="PANTHER" id="PTHR24401">
    <property type="entry name" value="SI:CH211-243P7.3-RELATED"/>
    <property type="match status" value="1"/>
</dbReference>
<dbReference type="InterPro" id="IPR046616">
    <property type="entry name" value="DUF6729"/>
</dbReference>
<dbReference type="Pfam" id="PF20499">
    <property type="entry name" value="DUF6729"/>
    <property type="match status" value="1"/>
</dbReference>
<reference evidence="1" key="1">
    <citation type="journal article" date="2012" name="Nature">
        <title>The oyster genome reveals stress adaptation and complexity of shell formation.</title>
        <authorList>
            <person name="Zhang G."/>
            <person name="Fang X."/>
            <person name="Guo X."/>
            <person name="Li L."/>
            <person name="Luo R."/>
            <person name="Xu F."/>
            <person name="Yang P."/>
            <person name="Zhang L."/>
            <person name="Wang X."/>
            <person name="Qi H."/>
            <person name="Xiong Z."/>
            <person name="Que H."/>
            <person name="Xie Y."/>
            <person name="Holland P.W."/>
            <person name="Paps J."/>
            <person name="Zhu Y."/>
            <person name="Wu F."/>
            <person name="Chen Y."/>
            <person name="Wang J."/>
            <person name="Peng C."/>
            <person name="Meng J."/>
            <person name="Yang L."/>
            <person name="Liu J."/>
            <person name="Wen B."/>
            <person name="Zhang N."/>
            <person name="Huang Z."/>
            <person name="Zhu Q."/>
            <person name="Feng Y."/>
            <person name="Mount A."/>
            <person name="Hedgecock D."/>
            <person name="Xu Z."/>
            <person name="Liu Y."/>
            <person name="Domazet-Loso T."/>
            <person name="Du Y."/>
            <person name="Sun X."/>
            <person name="Zhang S."/>
            <person name="Liu B."/>
            <person name="Cheng P."/>
            <person name="Jiang X."/>
            <person name="Li J."/>
            <person name="Fan D."/>
            <person name="Wang W."/>
            <person name="Fu W."/>
            <person name="Wang T."/>
            <person name="Wang B."/>
            <person name="Zhang J."/>
            <person name="Peng Z."/>
            <person name="Li Y."/>
            <person name="Li N."/>
            <person name="Wang J."/>
            <person name="Chen M."/>
            <person name="He Y."/>
            <person name="Tan F."/>
            <person name="Song X."/>
            <person name="Zheng Q."/>
            <person name="Huang R."/>
            <person name="Yang H."/>
            <person name="Du X."/>
            <person name="Chen L."/>
            <person name="Yang M."/>
            <person name="Gaffney P.M."/>
            <person name="Wang S."/>
            <person name="Luo L."/>
            <person name="She Z."/>
            <person name="Ming Y."/>
            <person name="Huang W."/>
            <person name="Zhang S."/>
            <person name="Huang B."/>
            <person name="Zhang Y."/>
            <person name="Qu T."/>
            <person name="Ni P."/>
            <person name="Miao G."/>
            <person name="Wang J."/>
            <person name="Wang Q."/>
            <person name="Steinberg C.E."/>
            <person name="Wang H."/>
            <person name="Li N."/>
            <person name="Qian L."/>
            <person name="Zhang G."/>
            <person name="Li Y."/>
            <person name="Yang H."/>
            <person name="Liu X."/>
            <person name="Wang J."/>
            <person name="Yin Y."/>
            <person name="Wang J."/>
        </authorList>
    </citation>
    <scope>NUCLEOTIDE SEQUENCE [LARGE SCALE GENOMIC DNA]</scope>
    <source>
        <strain evidence="1">05x7-T-G4-1.051#20</strain>
    </source>
</reference>
<dbReference type="EMBL" id="JH816847">
    <property type="protein sequence ID" value="EKC32204.1"/>
    <property type="molecule type" value="Genomic_DNA"/>
</dbReference>
<dbReference type="InParanoid" id="K1QMA5"/>
<dbReference type="AlphaFoldDB" id="K1QMA5"/>
<dbReference type="HOGENOM" id="CLU_017521_0_0_1"/>
<accession>K1QMA5</accession>
<protein>
    <submittedName>
        <fullName evidence="1">Uncharacterized protein</fullName>
    </submittedName>
</protein>
<dbReference type="PANTHER" id="PTHR24401:SF29">
    <property type="entry name" value="SI:CH211-243P7.3-RELATED"/>
    <property type="match status" value="1"/>
</dbReference>
<organism evidence="1">
    <name type="scientific">Magallana gigas</name>
    <name type="common">Pacific oyster</name>
    <name type="synonym">Crassostrea gigas</name>
    <dbReference type="NCBI Taxonomy" id="29159"/>
    <lineage>
        <taxon>Eukaryota</taxon>
        <taxon>Metazoa</taxon>
        <taxon>Spiralia</taxon>
        <taxon>Lophotrochozoa</taxon>
        <taxon>Mollusca</taxon>
        <taxon>Bivalvia</taxon>
        <taxon>Autobranchia</taxon>
        <taxon>Pteriomorphia</taxon>
        <taxon>Ostreida</taxon>
        <taxon>Ostreoidea</taxon>
        <taxon>Ostreidae</taxon>
        <taxon>Magallana</taxon>
    </lineage>
</organism>
<gene>
    <name evidence="1" type="ORF">CGI_10014440</name>
</gene>